<evidence type="ECO:0000259" key="2">
    <source>
        <dbReference type="PROSITE" id="PS50860"/>
    </source>
</evidence>
<dbReference type="PROSITE" id="PS50860">
    <property type="entry name" value="AA_TRNA_LIGASE_II_ALA"/>
    <property type="match status" value="1"/>
</dbReference>
<dbReference type="STRING" id="33114.A0A2G2V9J3"/>
<dbReference type="InterPro" id="IPR018165">
    <property type="entry name" value="Ala-tRNA-synth_IIc_core"/>
</dbReference>
<organism evidence="3 4">
    <name type="scientific">Capsicum baccatum</name>
    <name type="common">Peruvian pepper</name>
    <dbReference type="NCBI Taxonomy" id="33114"/>
    <lineage>
        <taxon>Eukaryota</taxon>
        <taxon>Viridiplantae</taxon>
        <taxon>Streptophyta</taxon>
        <taxon>Embryophyta</taxon>
        <taxon>Tracheophyta</taxon>
        <taxon>Spermatophyta</taxon>
        <taxon>Magnoliopsida</taxon>
        <taxon>eudicotyledons</taxon>
        <taxon>Gunneridae</taxon>
        <taxon>Pentapetalae</taxon>
        <taxon>asterids</taxon>
        <taxon>lamiids</taxon>
        <taxon>Solanales</taxon>
        <taxon>Solanaceae</taxon>
        <taxon>Solanoideae</taxon>
        <taxon>Capsiceae</taxon>
        <taxon>Capsicum</taxon>
    </lineage>
</organism>
<dbReference type="Gene3D" id="3.30.980.10">
    <property type="entry name" value="Threonyl-trna Synthetase, Chain A, domain 2"/>
    <property type="match status" value="1"/>
</dbReference>
<keyword evidence="4" id="KW-1185">Reference proteome</keyword>
<dbReference type="SUPFAM" id="SSF55186">
    <property type="entry name" value="ThrRS/AlaRS common domain"/>
    <property type="match status" value="1"/>
</dbReference>
<accession>A0A2G2V9J3</accession>
<dbReference type="SUPFAM" id="SSF55681">
    <property type="entry name" value="Class II aaRS and biotin synthetases"/>
    <property type="match status" value="1"/>
</dbReference>
<reference evidence="3 4" key="1">
    <citation type="journal article" date="2017" name="Genome Biol.">
        <title>New reference genome sequences of hot pepper reveal the massive evolution of plant disease-resistance genes by retroduplication.</title>
        <authorList>
            <person name="Kim S."/>
            <person name="Park J."/>
            <person name="Yeom S.I."/>
            <person name="Kim Y.M."/>
            <person name="Seo E."/>
            <person name="Kim K.T."/>
            <person name="Kim M.S."/>
            <person name="Lee J.M."/>
            <person name="Cheong K."/>
            <person name="Shin H.S."/>
            <person name="Kim S.B."/>
            <person name="Han K."/>
            <person name="Lee J."/>
            <person name="Park M."/>
            <person name="Lee H.A."/>
            <person name="Lee H.Y."/>
            <person name="Lee Y."/>
            <person name="Oh S."/>
            <person name="Lee J.H."/>
            <person name="Choi E."/>
            <person name="Choi E."/>
            <person name="Lee S.E."/>
            <person name="Jeon J."/>
            <person name="Kim H."/>
            <person name="Choi G."/>
            <person name="Song H."/>
            <person name="Lee J."/>
            <person name="Lee S.C."/>
            <person name="Kwon J.K."/>
            <person name="Lee H.Y."/>
            <person name="Koo N."/>
            <person name="Hong Y."/>
            <person name="Kim R.W."/>
            <person name="Kang W.H."/>
            <person name="Huh J.H."/>
            <person name="Kang B.C."/>
            <person name="Yang T.J."/>
            <person name="Lee Y.H."/>
            <person name="Bennetzen J.L."/>
            <person name="Choi D."/>
        </authorList>
    </citation>
    <scope>NUCLEOTIDE SEQUENCE [LARGE SCALE GENOMIC DNA]</scope>
    <source>
        <strain evidence="4">cv. PBC81</strain>
    </source>
</reference>
<evidence type="ECO:0000313" key="3">
    <source>
        <dbReference type="EMBL" id="PHT29660.1"/>
    </source>
</evidence>
<dbReference type="InterPro" id="IPR018163">
    <property type="entry name" value="Thr/Ala-tRNA-synth_IIc_edit"/>
</dbReference>
<name>A0A2G2V9J3_CAPBA</name>
<dbReference type="GO" id="GO:0003676">
    <property type="term" value="F:nucleic acid binding"/>
    <property type="evidence" value="ECO:0007669"/>
    <property type="project" value="InterPro"/>
</dbReference>
<evidence type="ECO:0000313" key="4">
    <source>
        <dbReference type="Proteomes" id="UP000224567"/>
    </source>
</evidence>
<dbReference type="InterPro" id="IPR045864">
    <property type="entry name" value="aa-tRNA-synth_II/BPL/LPL"/>
</dbReference>
<dbReference type="Proteomes" id="UP000224567">
    <property type="component" value="Unassembled WGS sequence"/>
</dbReference>
<dbReference type="GO" id="GO:0005524">
    <property type="term" value="F:ATP binding"/>
    <property type="evidence" value="ECO:0007669"/>
    <property type="project" value="InterPro"/>
</dbReference>
<evidence type="ECO:0000256" key="1">
    <source>
        <dbReference type="ARBA" id="ARBA00022917"/>
    </source>
</evidence>
<dbReference type="OrthoDB" id="2423964at2759"/>
<keyword evidence="1" id="KW-0648">Protein biosynthesis</keyword>
<dbReference type="Gene3D" id="3.30.930.10">
    <property type="entry name" value="Bira Bifunctional Protein, Domain 2"/>
    <property type="match status" value="1"/>
</dbReference>
<dbReference type="GO" id="GO:0002161">
    <property type="term" value="F:aminoacyl-tRNA deacylase activity"/>
    <property type="evidence" value="ECO:0007669"/>
    <property type="project" value="TreeGrafter"/>
</dbReference>
<dbReference type="PANTHER" id="PTHR11777:SF9">
    <property type="entry name" value="ALANINE--TRNA LIGASE, CYTOPLASMIC"/>
    <property type="match status" value="1"/>
</dbReference>
<feature type="domain" description="Alanyl-transfer RNA synthetases family profile" evidence="2">
    <location>
        <begin position="164"/>
        <end position="261"/>
    </location>
</feature>
<protein>
    <submittedName>
        <fullName evidence="3">Alanine--tRNA ligase, chloroplastic</fullName>
    </submittedName>
</protein>
<dbReference type="EMBL" id="MLFT02000091">
    <property type="protein sequence ID" value="PHT29660.1"/>
    <property type="molecule type" value="Genomic_DNA"/>
</dbReference>
<dbReference type="PANTHER" id="PTHR11777">
    <property type="entry name" value="ALANYL-TRNA SYNTHETASE"/>
    <property type="match status" value="1"/>
</dbReference>
<proteinExistence type="predicted"/>
<dbReference type="GO" id="GO:0006419">
    <property type="term" value="P:alanyl-tRNA aminoacylation"/>
    <property type="evidence" value="ECO:0007669"/>
    <property type="project" value="InterPro"/>
</dbReference>
<comment type="caution">
    <text evidence="3">The sequence shown here is derived from an EMBL/GenBank/DDBJ whole genome shotgun (WGS) entry which is preliminary data.</text>
</comment>
<sequence>MLEQYEEVELGEMELEISSSKVNPMISSPDSTCWQIEQEWEPDMPSFDCFLLPASPIEDFTLRSHSCSPATTTHHHHDHQESGPCGPCSELYYDFHLERGTSNVVSMTCLMCTFALSFSFHVQDLGDNTRFIEFYNLVFMQYNKKYDGDMWYVASLEGLSEQVHHTTSHLLQSSLKTLIGQEISQPGSMVAFDSLRFDFNFYRPVLDKEIVDIEGLINQWIDDSLILETKVMYLTDAKGVGAIAMFGEKYGEQLGIITSFC</sequence>
<gene>
    <name evidence="3" type="ORF">CQW23_30752</name>
</gene>
<dbReference type="InterPro" id="IPR050058">
    <property type="entry name" value="Ala-tRNA_ligase"/>
</dbReference>
<dbReference type="AlphaFoldDB" id="A0A2G2V9J3"/>
<keyword evidence="3" id="KW-0436">Ligase</keyword>
<dbReference type="GO" id="GO:0005829">
    <property type="term" value="C:cytosol"/>
    <property type="evidence" value="ECO:0007669"/>
    <property type="project" value="TreeGrafter"/>
</dbReference>
<dbReference type="Gene3D" id="3.30.54.20">
    <property type="match status" value="1"/>
</dbReference>
<reference evidence="4" key="2">
    <citation type="journal article" date="2017" name="J. Anim. Genet.">
        <title>Multiple reference genome sequences of hot pepper reveal the massive evolution of plant disease resistance genes by retroduplication.</title>
        <authorList>
            <person name="Kim S."/>
            <person name="Park J."/>
            <person name="Yeom S.-I."/>
            <person name="Kim Y.-M."/>
            <person name="Seo E."/>
            <person name="Kim K.-T."/>
            <person name="Kim M.-S."/>
            <person name="Lee J.M."/>
            <person name="Cheong K."/>
            <person name="Shin H.-S."/>
            <person name="Kim S.-B."/>
            <person name="Han K."/>
            <person name="Lee J."/>
            <person name="Park M."/>
            <person name="Lee H.-A."/>
            <person name="Lee H.-Y."/>
            <person name="Lee Y."/>
            <person name="Oh S."/>
            <person name="Lee J.H."/>
            <person name="Choi E."/>
            <person name="Choi E."/>
            <person name="Lee S.E."/>
            <person name="Jeon J."/>
            <person name="Kim H."/>
            <person name="Choi G."/>
            <person name="Song H."/>
            <person name="Lee J."/>
            <person name="Lee S.-C."/>
            <person name="Kwon J.-K."/>
            <person name="Lee H.-Y."/>
            <person name="Koo N."/>
            <person name="Hong Y."/>
            <person name="Kim R.W."/>
            <person name="Kang W.-H."/>
            <person name="Huh J.H."/>
            <person name="Kang B.-C."/>
            <person name="Yang T.-J."/>
            <person name="Lee Y.-H."/>
            <person name="Bennetzen J.L."/>
            <person name="Choi D."/>
        </authorList>
    </citation>
    <scope>NUCLEOTIDE SEQUENCE [LARGE SCALE GENOMIC DNA]</scope>
    <source>
        <strain evidence="4">cv. PBC81</strain>
    </source>
</reference>
<dbReference type="GO" id="GO:0004813">
    <property type="term" value="F:alanine-tRNA ligase activity"/>
    <property type="evidence" value="ECO:0007669"/>
    <property type="project" value="InterPro"/>
</dbReference>